<keyword evidence="5" id="KW-1003">Cell membrane</keyword>
<feature type="transmembrane region" description="Helical" evidence="5">
    <location>
        <begin position="31"/>
        <end position="58"/>
    </location>
</feature>
<dbReference type="Proteomes" id="UP000033852">
    <property type="component" value="Unassembled WGS sequence"/>
</dbReference>
<evidence type="ECO:0000313" key="8">
    <source>
        <dbReference type="Proteomes" id="UP000033852"/>
    </source>
</evidence>
<comment type="subcellular location">
    <subcellularLocation>
        <location evidence="5">Cell membrane</location>
        <topology evidence="5">Multi-pass membrane protein</topology>
    </subcellularLocation>
    <subcellularLocation>
        <location evidence="1">Membrane</location>
        <topology evidence="1">Multi-pass membrane protein</topology>
    </subcellularLocation>
</comment>
<dbReference type="InterPro" id="IPR000412">
    <property type="entry name" value="ABC_2_transport"/>
</dbReference>
<gene>
    <name evidence="7" type="ORF">UY86_C0005G0014</name>
</gene>
<dbReference type="PIRSF" id="PIRSF006648">
    <property type="entry name" value="DrrB"/>
    <property type="match status" value="1"/>
</dbReference>
<dbReference type="Pfam" id="PF01061">
    <property type="entry name" value="ABC2_membrane"/>
    <property type="match status" value="1"/>
</dbReference>
<dbReference type="EMBL" id="LCRR01000005">
    <property type="protein sequence ID" value="KKW37627.1"/>
    <property type="molecule type" value="Genomic_DNA"/>
</dbReference>
<comment type="similarity">
    <text evidence="5">Belongs to the ABC-2 integral membrane protein family.</text>
</comment>
<dbReference type="GO" id="GO:0043190">
    <property type="term" value="C:ATP-binding cassette (ABC) transporter complex"/>
    <property type="evidence" value="ECO:0007669"/>
    <property type="project" value="InterPro"/>
</dbReference>
<dbReference type="PANTHER" id="PTHR43229:SF2">
    <property type="entry name" value="NODULATION PROTEIN J"/>
    <property type="match status" value="1"/>
</dbReference>
<feature type="transmembrane region" description="Helical" evidence="5">
    <location>
        <begin position="120"/>
        <end position="138"/>
    </location>
</feature>
<dbReference type="GO" id="GO:0140359">
    <property type="term" value="F:ABC-type transporter activity"/>
    <property type="evidence" value="ECO:0007669"/>
    <property type="project" value="InterPro"/>
</dbReference>
<protein>
    <recommendedName>
        <fullName evidence="5">Transport permease protein</fullName>
    </recommendedName>
</protein>
<keyword evidence="4 5" id="KW-0472">Membrane</keyword>
<evidence type="ECO:0000256" key="3">
    <source>
        <dbReference type="ARBA" id="ARBA00022989"/>
    </source>
</evidence>
<evidence type="ECO:0000259" key="6">
    <source>
        <dbReference type="PROSITE" id="PS51012"/>
    </source>
</evidence>
<dbReference type="InterPro" id="IPR013525">
    <property type="entry name" value="ABC2_TM"/>
</dbReference>
<comment type="caution">
    <text evidence="7">The sequence shown here is derived from an EMBL/GenBank/DDBJ whole genome shotgun (WGS) entry which is preliminary data.</text>
</comment>
<feature type="domain" description="ABC transmembrane type-2" evidence="6">
    <location>
        <begin position="30"/>
        <end position="261"/>
    </location>
</feature>
<feature type="transmembrane region" description="Helical" evidence="5">
    <location>
        <begin position="177"/>
        <end position="196"/>
    </location>
</feature>
<dbReference type="InterPro" id="IPR051784">
    <property type="entry name" value="Nod_factor_ABC_transporter"/>
</dbReference>
<feature type="transmembrane region" description="Helical" evidence="5">
    <location>
        <begin position="64"/>
        <end position="86"/>
    </location>
</feature>
<dbReference type="InterPro" id="IPR047817">
    <property type="entry name" value="ABC2_TM_bact-type"/>
</dbReference>
<name>A0A0G2A9J8_9BACT</name>
<keyword evidence="5" id="KW-0813">Transport</keyword>
<dbReference type="PANTHER" id="PTHR43229">
    <property type="entry name" value="NODULATION PROTEIN J"/>
    <property type="match status" value="1"/>
</dbReference>
<dbReference type="STRING" id="1618607.UY86_C0005G0014"/>
<evidence type="ECO:0000256" key="1">
    <source>
        <dbReference type="ARBA" id="ARBA00004141"/>
    </source>
</evidence>
<evidence type="ECO:0000313" key="7">
    <source>
        <dbReference type="EMBL" id="KKW37627.1"/>
    </source>
</evidence>
<feature type="transmembrane region" description="Helical" evidence="5">
    <location>
        <begin position="144"/>
        <end position="165"/>
    </location>
</feature>
<keyword evidence="3 5" id="KW-1133">Transmembrane helix</keyword>
<evidence type="ECO:0000256" key="2">
    <source>
        <dbReference type="ARBA" id="ARBA00022692"/>
    </source>
</evidence>
<accession>A0A0G2A9J8</accession>
<organism evidence="7 8">
    <name type="scientific">Candidatus Adlerbacteria bacterium GW2011_GWB1_54_7</name>
    <dbReference type="NCBI Taxonomy" id="1618607"/>
    <lineage>
        <taxon>Bacteria</taxon>
        <taxon>Candidatus Adleribacteriota</taxon>
    </lineage>
</organism>
<dbReference type="AlphaFoldDB" id="A0A0G2A9J8"/>
<proteinExistence type="inferred from homology"/>
<keyword evidence="2 5" id="KW-0812">Transmembrane</keyword>
<feature type="transmembrane region" description="Helical" evidence="5">
    <location>
        <begin position="236"/>
        <end position="258"/>
    </location>
</feature>
<sequence length="262" mass="29114">MKNAQAFSSQISDLLVMVERNLLRYVRLPQLLVFSTIQPIMFLLLFTYVFGGAILTQYASYIDFLLPGILVQSVLFGALQTGAGLVEDLNKGLVDRFRSLPMARGAVLGGRTLADMMRNIFVILLMISVGYMIGFRAHEGFWNALTAFTLLLYLGFAFSWVSAAIGMLTRTVEAAQVAGFIWVFPLVFTSSIFVPVNTMPDWLQFFARINPVTVTADSIRMLLLGSPDSAELASKFIAAFVWIAILLVVFVPLAVRLYRRSS</sequence>
<dbReference type="PROSITE" id="PS51012">
    <property type="entry name" value="ABC_TM2"/>
    <property type="match status" value="1"/>
</dbReference>
<evidence type="ECO:0000256" key="5">
    <source>
        <dbReference type="RuleBase" id="RU361157"/>
    </source>
</evidence>
<reference evidence="7 8" key="1">
    <citation type="journal article" date="2015" name="Nature">
        <title>rRNA introns, odd ribosomes, and small enigmatic genomes across a large radiation of phyla.</title>
        <authorList>
            <person name="Brown C.T."/>
            <person name="Hug L.A."/>
            <person name="Thomas B.C."/>
            <person name="Sharon I."/>
            <person name="Castelle C.J."/>
            <person name="Singh A."/>
            <person name="Wilkins M.J."/>
            <person name="Williams K.H."/>
            <person name="Banfield J.F."/>
        </authorList>
    </citation>
    <scope>NUCLEOTIDE SEQUENCE [LARGE SCALE GENOMIC DNA]</scope>
</reference>
<evidence type="ECO:0000256" key="4">
    <source>
        <dbReference type="ARBA" id="ARBA00023136"/>
    </source>
</evidence>